<feature type="coiled-coil region" evidence="1">
    <location>
        <begin position="420"/>
        <end position="504"/>
    </location>
</feature>
<keyword evidence="1" id="KW-0175">Coiled coil</keyword>
<sequence>MASAHRLAHLVDSDESMRSFRSRYLVPDNVGLRYYSISKLPLLNEDEILIPVMSIVEGGIRFPLHPLLIDFLQTVNACPDQLSINVFRIVMGVVALNRLLKVNLTTRDILYIYSYTCPGSESDTLCHLRAKRVNRKLVSTLTTTGWLFLAIVPSWLNISASAANLEDINKVLNSNICVDRFRQPRAASILLGYQPLIGSFLEGPTVPRNQETPVEPSVLYVAQPALDIPTVDHPDLIPTKAVLEMAPPVDVFEIIGKKSKGASSSKGKGKAKEGVQTRRSRKAVSQVPATEQPVRDEEPRPTPQFVQGGLPHIVEGTEYVQAEEQPRRPKRARVETEQAELPGPSSQSEPWVPEIMVQGQPVTTDHTVFETTDVEFLAKVAHALTRATCLPGDYGVWEEMSSGRLFRHISRGLVMAAQGVQAAEARAYGLHKEKKEMEAEHEKAMSDVLANASKNLEDLEKKHFETINLMKDAEEKARTESDQRVKLEADLIQLKEKIKKLEAEGVNRSFRDGWKAALKNVDTPASSDLFLRESTPLPFPDAGLRESDKEDEEEEDDEDEEDETAIVGDDQDGQAASPVLISADDPPIPTTSAPVDSVPMTTEDPPAPSA</sequence>
<evidence type="ECO:0000256" key="1">
    <source>
        <dbReference type="SAM" id="Coils"/>
    </source>
</evidence>
<evidence type="ECO:0000313" key="3">
    <source>
        <dbReference type="EMBL" id="SPC78391.1"/>
    </source>
</evidence>
<organism evidence="3">
    <name type="scientific">Fagus sylvatica</name>
    <name type="common">Beechnut</name>
    <dbReference type="NCBI Taxonomy" id="28930"/>
    <lineage>
        <taxon>Eukaryota</taxon>
        <taxon>Viridiplantae</taxon>
        <taxon>Streptophyta</taxon>
        <taxon>Embryophyta</taxon>
        <taxon>Tracheophyta</taxon>
        <taxon>Spermatophyta</taxon>
        <taxon>Magnoliopsida</taxon>
        <taxon>eudicotyledons</taxon>
        <taxon>Gunneridae</taxon>
        <taxon>Pentapetalae</taxon>
        <taxon>rosids</taxon>
        <taxon>fabids</taxon>
        <taxon>Fagales</taxon>
        <taxon>Fagaceae</taxon>
        <taxon>Fagus</taxon>
    </lineage>
</organism>
<gene>
    <name evidence="3" type="ORF">FSB_LOCUS6273</name>
</gene>
<feature type="compositionally biased region" description="Basic and acidic residues" evidence="2">
    <location>
        <begin position="324"/>
        <end position="336"/>
    </location>
</feature>
<feature type="region of interest" description="Disordered" evidence="2">
    <location>
        <begin position="529"/>
        <end position="610"/>
    </location>
</feature>
<proteinExistence type="predicted"/>
<feature type="compositionally biased region" description="Acidic residues" evidence="2">
    <location>
        <begin position="549"/>
        <end position="572"/>
    </location>
</feature>
<dbReference type="AlphaFoldDB" id="A0A2N9EUP7"/>
<dbReference type="EMBL" id="OIVN01000329">
    <property type="protein sequence ID" value="SPC78391.1"/>
    <property type="molecule type" value="Genomic_DNA"/>
</dbReference>
<reference evidence="3" key="1">
    <citation type="submission" date="2018-02" db="EMBL/GenBank/DDBJ databases">
        <authorList>
            <person name="Cohen D.B."/>
            <person name="Kent A.D."/>
        </authorList>
    </citation>
    <scope>NUCLEOTIDE SEQUENCE</scope>
</reference>
<protein>
    <submittedName>
        <fullName evidence="3">Uncharacterized protein</fullName>
    </submittedName>
</protein>
<name>A0A2N9EUP7_FAGSY</name>
<feature type="region of interest" description="Disordered" evidence="2">
    <location>
        <begin position="259"/>
        <end position="351"/>
    </location>
</feature>
<accession>A0A2N9EUP7</accession>
<evidence type="ECO:0000256" key="2">
    <source>
        <dbReference type="SAM" id="MobiDB-lite"/>
    </source>
</evidence>